<feature type="domain" description="Methyltransferase type 11" evidence="3">
    <location>
        <begin position="97"/>
        <end position="181"/>
    </location>
</feature>
<evidence type="ECO:0000256" key="1">
    <source>
        <dbReference type="PIRSR" id="PIRSR018249-1"/>
    </source>
</evidence>
<feature type="binding site" evidence="1">
    <location>
        <position position="24"/>
    </location>
    <ligand>
        <name>Zn(2+)</name>
        <dbReference type="ChEBI" id="CHEBI:29105"/>
    </ligand>
</feature>
<dbReference type="CDD" id="cd02440">
    <property type="entry name" value="AdoMet_MTases"/>
    <property type="match status" value="1"/>
</dbReference>
<dbReference type="EMBL" id="JARQBJ010000002">
    <property type="protein sequence ID" value="MDT2809786.1"/>
    <property type="molecule type" value="Genomic_DNA"/>
</dbReference>
<keyword evidence="1" id="KW-0862">Zinc</keyword>
<dbReference type="InterPro" id="IPR052939">
    <property type="entry name" value="23S_rRNA_MeTrnsfrase_RlmA"/>
</dbReference>
<feature type="domain" description="23S rRNA (guanine(745)-N(1))-methyltransferase N-terminal" evidence="4">
    <location>
        <begin position="19"/>
        <end position="50"/>
    </location>
</feature>
<dbReference type="Gene3D" id="3.40.50.150">
    <property type="entry name" value="Vaccinia Virus protein VP39"/>
    <property type="match status" value="1"/>
</dbReference>
<feature type="binding site" evidence="1">
    <location>
        <position position="37"/>
    </location>
    <ligand>
        <name>Zn(2+)</name>
        <dbReference type="ChEBI" id="CHEBI:29105"/>
    </ligand>
</feature>
<name>A0AAW8TU33_9ENTE</name>
<organism evidence="5 6">
    <name type="scientific">Enterococcus asini</name>
    <dbReference type="NCBI Taxonomy" id="57732"/>
    <lineage>
        <taxon>Bacteria</taxon>
        <taxon>Bacillati</taxon>
        <taxon>Bacillota</taxon>
        <taxon>Bacilli</taxon>
        <taxon>Lactobacillales</taxon>
        <taxon>Enterococcaceae</taxon>
        <taxon>Enterococcus</taxon>
    </lineage>
</organism>
<dbReference type="InterPro" id="IPR048647">
    <property type="entry name" value="RlmA_N"/>
</dbReference>
<feature type="binding site" evidence="2">
    <location>
        <position position="190"/>
    </location>
    <ligand>
        <name>S-adenosyl-L-methionine</name>
        <dbReference type="ChEBI" id="CHEBI:59789"/>
    </ligand>
</feature>
<dbReference type="Proteomes" id="UP001256711">
    <property type="component" value="Unassembled WGS sequence"/>
</dbReference>
<dbReference type="GO" id="GO:0046872">
    <property type="term" value="F:metal ion binding"/>
    <property type="evidence" value="ECO:0007669"/>
    <property type="project" value="UniProtKB-KW"/>
</dbReference>
<dbReference type="RefSeq" id="WP_311835158.1">
    <property type="nucleotide sequence ID" value="NZ_JARQBJ010000002.1"/>
</dbReference>
<feature type="binding site" evidence="1">
    <location>
        <position position="21"/>
    </location>
    <ligand>
        <name>Zn(2+)</name>
        <dbReference type="ChEBI" id="CHEBI:29105"/>
    </ligand>
</feature>
<dbReference type="PANTHER" id="PTHR43460">
    <property type="entry name" value="METHYLTRANSFERASE"/>
    <property type="match status" value="1"/>
</dbReference>
<evidence type="ECO:0000313" key="6">
    <source>
        <dbReference type="Proteomes" id="UP001256711"/>
    </source>
</evidence>
<proteinExistence type="predicted"/>
<keyword evidence="5" id="KW-0489">Methyltransferase</keyword>
<feature type="binding site" evidence="1">
    <location>
        <position position="41"/>
    </location>
    <ligand>
        <name>Zn(2+)</name>
        <dbReference type="ChEBI" id="CHEBI:29105"/>
    </ligand>
</feature>
<evidence type="ECO:0000259" key="3">
    <source>
        <dbReference type="Pfam" id="PF08241"/>
    </source>
</evidence>
<evidence type="ECO:0000313" key="5">
    <source>
        <dbReference type="EMBL" id="MDT2809786.1"/>
    </source>
</evidence>
<dbReference type="InterPro" id="IPR013216">
    <property type="entry name" value="Methyltransf_11"/>
</dbReference>
<keyword evidence="2" id="KW-0949">S-adenosyl-L-methionine</keyword>
<keyword evidence="1" id="KW-0479">Metal-binding</keyword>
<dbReference type="PANTHER" id="PTHR43460:SF1">
    <property type="entry name" value="METHYLTRANSFERASE TYPE 11 DOMAIN-CONTAINING PROTEIN"/>
    <property type="match status" value="1"/>
</dbReference>
<feature type="binding site" evidence="2">
    <location>
        <begin position="103"/>
        <end position="104"/>
    </location>
    <ligand>
        <name>S-adenosyl-L-methionine</name>
        <dbReference type="ChEBI" id="CHEBI:59789"/>
    </ligand>
</feature>
<reference evidence="5" key="1">
    <citation type="submission" date="2023-03" db="EMBL/GenBank/DDBJ databases">
        <authorList>
            <person name="Shen W."/>
            <person name="Cai J."/>
        </authorList>
    </citation>
    <scope>NUCLEOTIDE SEQUENCE</scope>
    <source>
        <strain evidence="5">B226-2</strain>
    </source>
</reference>
<dbReference type="SUPFAM" id="SSF53335">
    <property type="entry name" value="S-adenosyl-L-methionine-dependent methyltransferases"/>
    <property type="match status" value="1"/>
</dbReference>
<dbReference type="InterPro" id="IPR016718">
    <property type="entry name" value="rRNA_m1G-MeTrfase_A_prd"/>
</dbReference>
<feature type="binding site" evidence="2">
    <location>
        <position position="79"/>
    </location>
    <ligand>
        <name>S-adenosyl-L-methionine</name>
        <dbReference type="ChEBI" id="CHEBI:59789"/>
    </ligand>
</feature>
<dbReference type="Pfam" id="PF08241">
    <property type="entry name" value="Methyltransf_11"/>
    <property type="match status" value="1"/>
</dbReference>
<dbReference type="AlphaFoldDB" id="A0AAW8TU33"/>
<dbReference type="GO" id="GO:0008757">
    <property type="term" value="F:S-adenosylmethionine-dependent methyltransferase activity"/>
    <property type="evidence" value="ECO:0007669"/>
    <property type="project" value="InterPro"/>
</dbReference>
<dbReference type="GO" id="GO:0032259">
    <property type="term" value="P:methylation"/>
    <property type="evidence" value="ECO:0007669"/>
    <property type="project" value="UniProtKB-KW"/>
</dbReference>
<sequence>MEKKIERGQRFVAQHGEMFRCPLCHQEMLPDEKGILCASGHRFDVSKKGTLFFLQHPVKTEYDQGMFAARRKLIQGGMYEPLLAKLAQWLPKKGSLLDVGCGEGSFLDLLLKKQPQEVAVGFDISKAGVQMATDFQSEAFWCVADLTNLPFADNRFDCVLNIFSPSNYHEFQRILKPSGQLLKVVPGPRYLQELRQAFFPEDTTKQSYSNQLVQEKFTEEYLYNQSEKITYEFQIPEALRLDLLEMSPLEWSASDEQKEKIKKQPLTKITIDLLLLKGQNQPFL</sequence>
<dbReference type="InterPro" id="IPR029063">
    <property type="entry name" value="SAM-dependent_MTases_sf"/>
</dbReference>
<keyword evidence="5" id="KW-0808">Transferase</keyword>
<evidence type="ECO:0000259" key="4">
    <source>
        <dbReference type="Pfam" id="PF21302"/>
    </source>
</evidence>
<dbReference type="PIRSF" id="PIRSF018249">
    <property type="entry name" value="MyrA_prd"/>
    <property type="match status" value="1"/>
</dbReference>
<gene>
    <name evidence="5" type="ORF">P7H43_04765</name>
</gene>
<accession>A0AAW8TU33</accession>
<protein>
    <submittedName>
        <fullName evidence="5">Methyltransferase domain-containing protein</fullName>
    </submittedName>
</protein>
<evidence type="ECO:0000256" key="2">
    <source>
        <dbReference type="PIRSR" id="PIRSR018249-2"/>
    </source>
</evidence>
<dbReference type="Pfam" id="PF21302">
    <property type="entry name" value="Zn_ribbon_RlmA"/>
    <property type="match status" value="1"/>
</dbReference>
<comment type="caution">
    <text evidence="5">The sequence shown here is derived from an EMBL/GenBank/DDBJ whole genome shotgun (WGS) entry which is preliminary data.</text>
</comment>